<comment type="caution">
    <text evidence="1">The sequence shown here is derived from an EMBL/GenBank/DDBJ whole genome shotgun (WGS) entry which is preliminary data.</text>
</comment>
<accession>A0A9N9VQK5</accession>
<reference evidence="1" key="1">
    <citation type="submission" date="2021-10" db="EMBL/GenBank/DDBJ databases">
        <authorList>
            <person name="Piombo E."/>
        </authorList>
    </citation>
    <scope>NUCLEOTIDE SEQUENCE</scope>
</reference>
<dbReference type="Proteomes" id="UP000696573">
    <property type="component" value="Unassembled WGS sequence"/>
</dbReference>
<gene>
    <name evidence="1" type="ORF">CRHIZ90672A_00002038</name>
</gene>
<dbReference type="AlphaFoldDB" id="A0A9N9VQK5"/>
<evidence type="ECO:0000313" key="2">
    <source>
        <dbReference type="Proteomes" id="UP000696573"/>
    </source>
</evidence>
<protein>
    <submittedName>
        <fullName evidence="1">Uncharacterized protein</fullName>
    </submittedName>
</protein>
<dbReference type="EMBL" id="CABFNQ020000730">
    <property type="protein sequence ID" value="CAH0028064.1"/>
    <property type="molecule type" value="Genomic_DNA"/>
</dbReference>
<organism evidence="1 2">
    <name type="scientific">Clonostachys rhizophaga</name>
    <dbReference type="NCBI Taxonomy" id="160324"/>
    <lineage>
        <taxon>Eukaryota</taxon>
        <taxon>Fungi</taxon>
        <taxon>Dikarya</taxon>
        <taxon>Ascomycota</taxon>
        <taxon>Pezizomycotina</taxon>
        <taxon>Sordariomycetes</taxon>
        <taxon>Hypocreomycetidae</taxon>
        <taxon>Hypocreales</taxon>
        <taxon>Bionectriaceae</taxon>
        <taxon>Clonostachys</taxon>
    </lineage>
</organism>
<evidence type="ECO:0000313" key="1">
    <source>
        <dbReference type="EMBL" id="CAH0028064.1"/>
    </source>
</evidence>
<name>A0A9N9VQK5_9HYPO</name>
<proteinExistence type="predicted"/>
<sequence>MNKLRQSDLLTALPKILTHCVLGIVFAPSLLTSHRSRKELDHKATAEREANLWSTNSPFSALPHLSFQTRTNASDFPSIFLPIGLTTEH</sequence>
<keyword evidence="2" id="KW-1185">Reference proteome</keyword>